<sequence length="73" mass="8101">MGSWAWRRGAIYKRKVEILLGRKSMGTQLVNSGRGRSSFTSSSSSTIFNTKKTLQTTFALLLVLQDEAGSYPK</sequence>
<evidence type="ECO:0000313" key="3">
    <source>
        <dbReference type="Proteomes" id="UP000636800"/>
    </source>
</evidence>
<protein>
    <submittedName>
        <fullName evidence="1">Uncharacterized protein</fullName>
    </submittedName>
</protein>
<dbReference type="EMBL" id="JADCNM010000023">
    <property type="protein sequence ID" value="KAG0452193.1"/>
    <property type="molecule type" value="Genomic_DNA"/>
</dbReference>
<dbReference type="EMBL" id="JADCNL010000012">
    <property type="protein sequence ID" value="KAG0457692.1"/>
    <property type="molecule type" value="Genomic_DNA"/>
</dbReference>
<dbReference type="Proteomes" id="UP000636800">
    <property type="component" value="Chromosome 12"/>
</dbReference>
<keyword evidence="3" id="KW-1185">Reference proteome</keyword>
<comment type="caution">
    <text evidence="1">The sequence shown here is derived from an EMBL/GenBank/DDBJ whole genome shotgun (WGS) entry which is preliminary data.</text>
</comment>
<gene>
    <name evidence="2" type="ORF">HPP92_022849</name>
    <name evidence="1" type="ORF">HPP92_025833</name>
</gene>
<proteinExistence type="predicted"/>
<organism evidence="1 4">
    <name type="scientific">Vanilla planifolia</name>
    <name type="common">Vanilla</name>
    <dbReference type="NCBI Taxonomy" id="51239"/>
    <lineage>
        <taxon>Eukaryota</taxon>
        <taxon>Viridiplantae</taxon>
        <taxon>Streptophyta</taxon>
        <taxon>Embryophyta</taxon>
        <taxon>Tracheophyta</taxon>
        <taxon>Spermatophyta</taxon>
        <taxon>Magnoliopsida</taxon>
        <taxon>Liliopsida</taxon>
        <taxon>Asparagales</taxon>
        <taxon>Orchidaceae</taxon>
        <taxon>Vanilloideae</taxon>
        <taxon>Vanilleae</taxon>
        <taxon>Vanilla</taxon>
    </lineage>
</organism>
<evidence type="ECO:0000313" key="1">
    <source>
        <dbReference type="EMBL" id="KAG0452193.1"/>
    </source>
</evidence>
<name>A0A835PIU0_VANPL</name>
<dbReference type="Proteomes" id="UP000639772">
    <property type="component" value="Unassembled WGS sequence"/>
</dbReference>
<dbReference type="AlphaFoldDB" id="A0A835PIU0"/>
<reference evidence="3 4" key="1">
    <citation type="journal article" date="2020" name="Nat. Food">
        <title>A phased Vanilla planifolia genome enables genetic improvement of flavour and production.</title>
        <authorList>
            <person name="Hasing T."/>
            <person name="Tang H."/>
            <person name="Brym M."/>
            <person name="Khazi F."/>
            <person name="Huang T."/>
            <person name="Chambers A.H."/>
        </authorList>
    </citation>
    <scope>NUCLEOTIDE SEQUENCE [LARGE SCALE GENOMIC DNA]</scope>
    <source>
        <tissue evidence="1">Leaf</tissue>
    </source>
</reference>
<evidence type="ECO:0000313" key="4">
    <source>
        <dbReference type="Proteomes" id="UP000639772"/>
    </source>
</evidence>
<accession>A0A835PIU0</accession>
<evidence type="ECO:0000313" key="2">
    <source>
        <dbReference type="EMBL" id="KAG0457692.1"/>
    </source>
</evidence>